<dbReference type="Proteomes" id="UP000796761">
    <property type="component" value="Unassembled WGS sequence"/>
</dbReference>
<accession>A0A8K1GDC3</accession>
<feature type="non-terminal residue" evidence="2">
    <location>
        <position position="1"/>
    </location>
</feature>
<dbReference type="AlphaFoldDB" id="A0A8K1GDC3"/>
<feature type="non-terminal residue" evidence="2">
    <location>
        <position position="74"/>
    </location>
</feature>
<proteinExistence type="predicted"/>
<sequence length="74" mass="8365">VDGVNCQQRQVPALPSGRRPLTARRGLRIPPAHARSRRSSRSHMNYKRRETTGYALPPIEHRFASSFPLLPPPP</sequence>
<reference evidence="2" key="1">
    <citation type="submission" date="2019-04" db="EMBL/GenBank/DDBJ databases">
        <title>Genome assembly of Zosterops borbonicus 15179.</title>
        <authorList>
            <person name="Leroy T."/>
            <person name="Anselmetti Y."/>
            <person name="Tilak M.-K."/>
            <person name="Nabholz B."/>
        </authorList>
    </citation>
    <scope>NUCLEOTIDE SEQUENCE</scope>
    <source>
        <strain evidence="2">HGM_15179</strain>
        <tissue evidence="2">Muscle</tissue>
    </source>
</reference>
<evidence type="ECO:0000256" key="1">
    <source>
        <dbReference type="SAM" id="MobiDB-lite"/>
    </source>
</evidence>
<name>A0A8K1GDC3_9PASS</name>
<dbReference type="EMBL" id="SWJQ01000321">
    <property type="protein sequence ID" value="TRZ16332.1"/>
    <property type="molecule type" value="Genomic_DNA"/>
</dbReference>
<gene>
    <name evidence="2" type="ORF">HGM15179_010795</name>
</gene>
<evidence type="ECO:0000313" key="2">
    <source>
        <dbReference type="EMBL" id="TRZ16332.1"/>
    </source>
</evidence>
<feature type="compositionally biased region" description="Basic residues" evidence="1">
    <location>
        <begin position="34"/>
        <end position="46"/>
    </location>
</feature>
<evidence type="ECO:0000313" key="3">
    <source>
        <dbReference type="Proteomes" id="UP000796761"/>
    </source>
</evidence>
<organism evidence="2 3">
    <name type="scientific">Zosterops borbonicus</name>
    <dbReference type="NCBI Taxonomy" id="364589"/>
    <lineage>
        <taxon>Eukaryota</taxon>
        <taxon>Metazoa</taxon>
        <taxon>Chordata</taxon>
        <taxon>Craniata</taxon>
        <taxon>Vertebrata</taxon>
        <taxon>Euteleostomi</taxon>
        <taxon>Archelosauria</taxon>
        <taxon>Archosauria</taxon>
        <taxon>Dinosauria</taxon>
        <taxon>Saurischia</taxon>
        <taxon>Theropoda</taxon>
        <taxon>Coelurosauria</taxon>
        <taxon>Aves</taxon>
        <taxon>Neognathae</taxon>
        <taxon>Neoaves</taxon>
        <taxon>Telluraves</taxon>
        <taxon>Australaves</taxon>
        <taxon>Passeriformes</taxon>
        <taxon>Sylvioidea</taxon>
        <taxon>Zosteropidae</taxon>
        <taxon>Zosterops</taxon>
    </lineage>
</organism>
<protein>
    <submittedName>
        <fullName evidence="2">Uncharacterized protein</fullName>
    </submittedName>
</protein>
<feature type="region of interest" description="Disordered" evidence="1">
    <location>
        <begin position="1"/>
        <end position="58"/>
    </location>
</feature>
<comment type="caution">
    <text evidence="2">The sequence shown here is derived from an EMBL/GenBank/DDBJ whole genome shotgun (WGS) entry which is preliminary data.</text>
</comment>
<keyword evidence="3" id="KW-1185">Reference proteome</keyword>
<feature type="compositionally biased region" description="Polar residues" evidence="1">
    <location>
        <begin position="1"/>
        <end position="10"/>
    </location>
</feature>